<sequence>MRLVVWDNVCKPKMHGGLGMPSLYALQFAFNCSIIHRMYNCSSSLSSWFIMRYASPWRSTPSYASNFWKAICSTAVLTKNYFTFKVNPSSNISLHWDHWCDGTPLSSILGCNDLLHHFDKAASIKVILYGRFWNLPKNTPPSVANIIKNIPIHESSPISLFWDNSPNGVFANYLVKFYNDLPICSWHHIVWHKTFVLRFSLFAWLSLVGGLKTTDVLLHRNVQVLLLRGHFSVLLVPSTLYAWMPLSVSESQANISLSCKE</sequence>
<evidence type="ECO:0000313" key="1">
    <source>
        <dbReference type="EMBL" id="KAL0912597.1"/>
    </source>
</evidence>
<reference evidence="1 2" key="1">
    <citation type="journal article" date="2024" name="Plant Biotechnol. J.">
        <title>Dendrobium thyrsiflorum genome and its molecular insights into genes involved in important horticultural traits.</title>
        <authorList>
            <person name="Chen B."/>
            <person name="Wang J.Y."/>
            <person name="Zheng P.J."/>
            <person name="Li K.L."/>
            <person name="Liang Y.M."/>
            <person name="Chen X.F."/>
            <person name="Zhang C."/>
            <person name="Zhao X."/>
            <person name="He X."/>
            <person name="Zhang G.Q."/>
            <person name="Liu Z.J."/>
            <person name="Xu Q."/>
        </authorList>
    </citation>
    <scope>NUCLEOTIDE SEQUENCE [LARGE SCALE GENOMIC DNA]</scope>
    <source>
        <strain evidence="1">GZMU011</strain>
    </source>
</reference>
<dbReference type="EMBL" id="JANQDX010000014">
    <property type="protein sequence ID" value="KAL0912597.1"/>
    <property type="molecule type" value="Genomic_DNA"/>
</dbReference>
<proteinExistence type="predicted"/>
<keyword evidence="2" id="KW-1185">Reference proteome</keyword>
<evidence type="ECO:0008006" key="3">
    <source>
        <dbReference type="Google" id="ProtNLM"/>
    </source>
</evidence>
<organism evidence="1 2">
    <name type="scientific">Dendrobium thyrsiflorum</name>
    <name type="common">Pinecone-like raceme dendrobium</name>
    <name type="synonym">Orchid</name>
    <dbReference type="NCBI Taxonomy" id="117978"/>
    <lineage>
        <taxon>Eukaryota</taxon>
        <taxon>Viridiplantae</taxon>
        <taxon>Streptophyta</taxon>
        <taxon>Embryophyta</taxon>
        <taxon>Tracheophyta</taxon>
        <taxon>Spermatophyta</taxon>
        <taxon>Magnoliopsida</taxon>
        <taxon>Liliopsida</taxon>
        <taxon>Asparagales</taxon>
        <taxon>Orchidaceae</taxon>
        <taxon>Epidendroideae</taxon>
        <taxon>Malaxideae</taxon>
        <taxon>Dendrobiinae</taxon>
        <taxon>Dendrobium</taxon>
    </lineage>
</organism>
<gene>
    <name evidence="1" type="ORF">M5K25_018579</name>
</gene>
<evidence type="ECO:0000313" key="2">
    <source>
        <dbReference type="Proteomes" id="UP001552299"/>
    </source>
</evidence>
<accession>A0ABD0UQL4</accession>
<dbReference type="Proteomes" id="UP001552299">
    <property type="component" value="Unassembled WGS sequence"/>
</dbReference>
<dbReference type="AlphaFoldDB" id="A0ABD0UQL4"/>
<comment type="caution">
    <text evidence="1">The sequence shown here is derived from an EMBL/GenBank/DDBJ whole genome shotgun (WGS) entry which is preliminary data.</text>
</comment>
<protein>
    <recommendedName>
        <fullName evidence="3">Reverse transcriptase zinc-binding domain-containing protein</fullName>
    </recommendedName>
</protein>
<name>A0ABD0UQL4_DENTH</name>